<feature type="binding site" evidence="9">
    <location>
        <position position="42"/>
    </location>
    <ligand>
        <name>substrate</name>
    </ligand>
</feature>
<dbReference type="GO" id="GO:0005524">
    <property type="term" value="F:ATP binding"/>
    <property type="evidence" value="ECO:0007669"/>
    <property type="project" value="UniProtKB-KW"/>
</dbReference>
<dbReference type="EMBL" id="CP018906">
    <property type="protein sequence ID" value="AQW20531.1"/>
    <property type="molecule type" value="Genomic_DNA"/>
</dbReference>
<feature type="binding site" evidence="9">
    <location>
        <position position="18"/>
    </location>
    <ligand>
        <name>ATP</name>
        <dbReference type="ChEBI" id="CHEBI:30616"/>
    </ligand>
</feature>
<dbReference type="PRINTS" id="PR01020">
    <property type="entry name" value="LPSBIOSNTHSS"/>
</dbReference>
<feature type="binding site" evidence="9">
    <location>
        <position position="99"/>
    </location>
    <ligand>
        <name>ATP</name>
        <dbReference type="ChEBI" id="CHEBI:30616"/>
    </ligand>
</feature>
<dbReference type="InterPro" id="IPR001980">
    <property type="entry name" value="PPAT"/>
</dbReference>
<evidence type="ECO:0000256" key="8">
    <source>
        <dbReference type="ARBA" id="ARBA00029346"/>
    </source>
</evidence>
<keyword evidence="1 9" id="KW-0963">Cytoplasm</keyword>
<comment type="cofactor">
    <cofactor evidence="9">
        <name>Mg(2+)</name>
        <dbReference type="ChEBI" id="CHEBI:18420"/>
    </cofactor>
</comment>
<feature type="binding site" evidence="9">
    <location>
        <position position="88"/>
    </location>
    <ligand>
        <name>substrate</name>
    </ligand>
</feature>
<dbReference type="GO" id="GO:0015937">
    <property type="term" value="P:coenzyme A biosynthetic process"/>
    <property type="evidence" value="ECO:0007669"/>
    <property type="project" value="UniProtKB-UniRule"/>
</dbReference>
<feature type="binding site" evidence="9">
    <location>
        <position position="74"/>
    </location>
    <ligand>
        <name>substrate</name>
    </ligand>
</feature>
<dbReference type="eggNOG" id="COG0669">
    <property type="taxonomic scope" value="Bacteria"/>
</dbReference>
<keyword evidence="4 9" id="KW-0547">Nucleotide-binding</keyword>
<dbReference type="GO" id="GO:0004595">
    <property type="term" value="F:pantetheine-phosphate adenylyltransferase activity"/>
    <property type="evidence" value="ECO:0007669"/>
    <property type="project" value="UniProtKB-UniRule"/>
</dbReference>
<name>A0A1S6QG03_9LACO</name>
<organism evidence="11 12">
    <name type="scientific">Lentilactobacillus curieae</name>
    <dbReference type="NCBI Taxonomy" id="1138822"/>
    <lineage>
        <taxon>Bacteria</taxon>
        <taxon>Bacillati</taxon>
        <taxon>Bacillota</taxon>
        <taxon>Bacilli</taxon>
        <taxon>Lactobacillales</taxon>
        <taxon>Lactobacillaceae</taxon>
        <taxon>Lentilactobacillus</taxon>
    </lineage>
</organism>
<comment type="function">
    <text evidence="9">Reversibly transfers an adenylyl group from ATP to 4'-phosphopantetheine, yielding dephospho-CoA (dPCoA) and pyrophosphate.</text>
</comment>
<dbReference type="InterPro" id="IPR014729">
    <property type="entry name" value="Rossmann-like_a/b/a_fold"/>
</dbReference>
<keyword evidence="12" id="KW-1185">Reference proteome</keyword>
<comment type="similarity">
    <text evidence="9">Belongs to the bacterial CoaD family.</text>
</comment>
<dbReference type="NCBIfam" id="TIGR00125">
    <property type="entry name" value="cyt_tran_rel"/>
    <property type="match status" value="1"/>
</dbReference>
<feature type="binding site" evidence="9">
    <location>
        <begin position="10"/>
        <end position="11"/>
    </location>
    <ligand>
        <name>ATP</name>
        <dbReference type="ChEBI" id="CHEBI:30616"/>
    </ligand>
</feature>
<keyword evidence="2 9" id="KW-0808">Transferase</keyword>
<evidence type="ECO:0000313" key="12">
    <source>
        <dbReference type="Proteomes" id="UP000030361"/>
    </source>
</evidence>
<dbReference type="CDD" id="cd02163">
    <property type="entry name" value="PPAT"/>
    <property type="match status" value="1"/>
</dbReference>
<feature type="binding site" evidence="9">
    <location>
        <begin position="89"/>
        <end position="91"/>
    </location>
    <ligand>
        <name>ATP</name>
        <dbReference type="ChEBI" id="CHEBI:30616"/>
    </ligand>
</feature>
<dbReference type="Proteomes" id="UP000030361">
    <property type="component" value="Chromosome"/>
</dbReference>
<evidence type="ECO:0000256" key="7">
    <source>
        <dbReference type="ARBA" id="ARBA00022993"/>
    </source>
</evidence>
<dbReference type="NCBIfam" id="TIGR01510">
    <property type="entry name" value="coaD_prev_kdtB"/>
    <property type="match status" value="1"/>
</dbReference>
<evidence type="ECO:0000259" key="10">
    <source>
        <dbReference type="Pfam" id="PF01467"/>
    </source>
</evidence>
<evidence type="ECO:0000256" key="4">
    <source>
        <dbReference type="ARBA" id="ARBA00022741"/>
    </source>
</evidence>
<accession>A0A1S6QG03</accession>
<comment type="pathway">
    <text evidence="9">Cofactor biosynthesis; coenzyme A biosynthesis; CoA from (R)-pantothenate: step 4/5.</text>
</comment>
<comment type="subunit">
    <text evidence="9">Homohexamer.</text>
</comment>
<feature type="site" description="Transition state stabilizer" evidence="9">
    <location>
        <position position="18"/>
    </location>
</feature>
<reference evidence="11 12" key="1">
    <citation type="journal article" date="2015" name="Genome Announc.">
        <title>Genome Sequence of Lactobacillus curieae CCTCC M 2011381T, a Novel Producer of Gamma-aminobutyric Acid.</title>
        <authorList>
            <person name="Wang Y."/>
            <person name="Wang Y."/>
            <person name="Lang C."/>
            <person name="Wei D."/>
            <person name="Xu P."/>
            <person name="Xie J."/>
        </authorList>
    </citation>
    <scope>NUCLEOTIDE SEQUENCE [LARGE SCALE GENOMIC DNA]</scope>
    <source>
        <strain evidence="11 12">CCTCC M 2011381</strain>
    </source>
</reference>
<evidence type="ECO:0000313" key="11">
    <source>
        <dbReference type="EMBL" id="AQW20531.1"/>
    </source>
</evidence>
<dbReference type="HAMAP" id="MF_00151">
    <property type="entry name" value="PPAT_bact"/>
    <property type="match status" value="1"/>
</dbReference>
<evidence type="ECO:0000256" key="2">
    <source>
        <dbReference type="ARBA" id="ARBA00022679"/>
    </source>
</evidence>
<feature type="domain" description="Cytidyltransferase-like" evidence="10">
    <location>
        <begin position="6"/>
        <end position="134"/>
    </location>
</feature>
<keyword evidence="6 9" id="KW-0460">Magnesium</keyword>
<dbReference type="KEGG" id="lcu:PL11_000560"/>
<protein>
    <recommendedName>
        <fullName evidence="9">Phosphopantetheine adenylyltransferase</fullName>
        <ecNumber evidence="9">2.7.7.3</ecNumber>
    </recommendedName>
    <alternativeName>
        <fullName evidence="9">Dephospho-CoA pyrophosphorylase</fullName>
    </alternativeName>
    <alternativeName>
        <fullName evidence="9">Pantetheine-phosphate adenylyltransferase</fullName>
        <shortName evidence="9">PPAT</shortName>
    </alternativeName>
</protein>
<evidence type="ECO:0000256" key="3">
    <source>
        <dbReference type="ARBA" id="ARBA00022695"/>
    </source>
</evidence>
<dbReference type="UniPathway" id="UPA00241">
    <property type="reaction ID" value="UER00355"/>
</dbReference>
<dbReference type="PANTHER" id="PTHR21342:SF1">
    <property type="entry name" value="PHOSPHOPANTETHEINE ADENYLYLTRANSFERASE"/>
    <property type="match status" value="1"/>
</dbReference>
<feature type="binding site" evidence="9">
    <location>
        <begin position="124"/>
        <end position="130"/>
    </location>
    <ligand>
        <name>ATP</name>
        <dbReference type="ChEBI" id="CHEBI:30616"/>
    </ligand>
</feature>
<keyword evidence="7 9" id="KW-0173">Coenzyme A biosynthesis</keyword>
<evidence type="ECO:0000256" key="5">
    <source>
        <dbReference type="ARBA" id="ARBA00022840"/>
    </source>
</evidence>
<dbReference type="Gene3D" id="3.40.50.620">
    <property type="entry name" value="HUPs"/>
    <property type="match status" value="1"/>
</dbReference>
<dbReference type="SUPFAM" id="SSF52374">
    <property type="entry name" value="Nucleotidylyl transferase"/>
    <property type="match status" value="1"/>
</dbReference>
<gene>
    <name evidence="9" type="primary">coaD</name>
    <name evidence="11" type="ORF">PL11_000560</name>
</gene>
<sequence>MIKTAVYAGSFDPITLGHVDVIKRAAKLFDKVLVVVSINTSKHTLFTIDERVDIVKGALADLTNVSVTKSEELTVNFAIKHQANFLVRGVRGSADIDSEISISDLNEQLASNIQTIFLPTSPNYRALSSTMIKEIARFNGDITKMVPENVATALRAKFE</sequence>
<dbReference type="Pfam" id="PF01467">
    <property type="entry name" value="CTP_transf_like"/>
    <property type="match status" value="1"/>
</dbReference>
<dbReference type="EC" id="2.7.7.3" evidence="9"/>
<dbReference type="GO" id="GO:0005737">
    <property type="term" value="C:cytoplasm"/>
    <property type="evidence" value="ECO:0007669"/>
    <property type="project" value="UniProtKB-SubCell"/>
</dbReference>
<dbReference type="InterPro" id="IPR004821">
    <property type="entry name" value="Cyt_trans-like"/>
</dbReference>
<comment type="catalytic activity">
    <reaction evidence="8 9">
        <text>(R)-4'-phosphopantetheine + ATP + H(+) = 3'-dephospho-CoA + diphosphate</text>
        <dbReference type="Rhea" id="RHEA:19801"/>
        <dbReference type="ChEBI" id="CHEBI:15378"/>
        <dbReference type="ChEBI" id="CHEBI:30616"/>
        <dbReference type="ChEBI" id="CHEBI:33019"/>
        <dbReference type="ChEBI" id="CHEBI:57328"/>
        <dbReference type="ChEBI" id="CHEBI:61723"/>
        <dbReference type="EC" id="2.7.7.3"/>
    </reaction>
</comment>
<proteinExistence type="inferred from homology"/>
<keyword evidence="3 9" id="KW-0548">Nucleotidyltransferase</keyword>
<dbReference type="PANTHER" id="PTHR21342">
    <property type="entry name" value="PHOSPHOPANTETHEINE ADENYLYLTRANSFERASE"/>
    <property type="match status" value="1"/>
</dbReference>
<keyword evidence="5 9" id="KW-0067">ATP-binding</keyword>
<evidence type="ECO:0000256" key="1">
    <source>
        <dbReference type="ARBA" id="ARBA00022490"/>
    </source>
</evidence>
<feature type="binding site" evidence="9">
    <location>
        <position position="10"/>
    </location>
    <ligand>
        <name>substrate</name>
    </ligand>
</feature>
<dbReference type="RefSeq" id="WP_035168490.1">
    <property type="nucleotide sequence ID" value="NZ_CP018906.1"/>
</dbReference>
<evidence type="ECO:0000256" key="6">
    <source>
        <dbReference type="ARBA" id="ARBA00022842"/>
    </source>
</evidence>
<dbReference type="AlphaFoldDB" id="A0A1S6QG03"/>
<comment type="subcellular location">
    <subcellularLocation>
        <location evidence="9">Cytoplasm</location>
    </subcellularLocation>
</comment>
<evidence type="ECO:0000256" key="9">
    <source>
        <dbReference type="HAMAP-Rule" id="MF_00151"/>
    </source>
</evidence>